<feature type="transmembrane region" description="Helical" evidence="1">
    <location>
        <begin position="91"/>
        <end position="109"/>
    </location>
</feature>
<proteinExistence type="predicted"/>
<keyword evidence="1" id="KW-0472">Membrane</keyword>
<dbReference type="EMBL" id="BAWO01000050">
    <property type="protein sequence ID" value="GAJ40755.1"/>
    <property type="molecule type" value="Genomic_DNA"/>
</dbReference>
<feature type="transmembrane region" description="Helical" evidence="1">
    <location>
        <begin position="47"/>
        <end position="63"/>
    </location>
</feature>
<name>A0A023DHJ8_9BACL</name>
<evidence type="ECO:0000256" key="1">
    <source>
        <dbReference type="SAM" id="Phobius"/>
    </source>
</evidence>
<dbReference type="Pfam" id="PF09819">
    <property type="entry name" value="ABC_cobalt"/>
    <property type="match status" value="1"/>
</dbReference>
<keyword evidence="3" id="KW-1185">Reference proteome</keyword>
<feature type="transmembrane region" description="Helical" evidence="1">
    <location>
        <begin position="116"/>
        <end position="136"/>
    </location>
</feature>
<feature type="transmembrane region" description="Helical" evidence="1">
    <location>
        <begin position="148"/>
        <end position="174"/>
    </location>
</feature>
<dbReference type="Proteomes" id="UP000023561">
    <property type="component" value="Unassembled WGS sequence"/>
</dbReference>
<organism evidence="2 3">
    <name type="scientific">Parageobacillus caldoxylosilyticus NBRC 107762</name>
    <dbReference type="NCBI Taxonomy" id="1220594"/>
    <lineage>
        <taxon>Bacteria</taxon>
        <taxon>Bacillati</taxon>
        <taxon>Bacillota</taxon>
        <taxon>Bacilli</taxon>
        <taxon>Bacillales</taxon>
        <taxon>Anoxybacillaceae</taxon>
        <taxon>Saccharococcus</taxon>
    </lineage>
</organism>
<comment type="caution">
    <text evidence="2">The sequence shown here is derived from an EMBL/GenBank/DDBJ whole genome shotgun (WGS) entry which is preliminary data.</text>
</comment>
<evidence type="ECO:0000313" key="2">
    <source>
        <dbReference type="EMBL" id="GAJ40755.1"/>
    </source>
</evidence>
<protein>
    <submittedName>
        <fullName evidence="2">Putative ABC transporter permease protein</fullName>
    </submittedName>
</protein>
<sequence length="196" mass="21399">MSTTTKGLKLADILTTIVIAVIFGIIYKIWGPVYDFVKVFGFHLDQLIYGMWFIAASVAYLLIRKPGVALLAEIAASSGELIMGSEWGLEVLIYGVIQGLLAEVVFAAFRYKRFDVLVVSLGAIGATIGSLVMDFYKGYIEALAPWNLALFLIARFVGAVVISGFFAVSLVKALEKTGVTQMLRPASKEDYDALDR</sequence>
<dbReference type="InterPro" id="IPR017195">
    <property type="entry name" value="ABC_thiamin-permease_prd"/>
</dbReference>
<dbReference type="OrthoDB" id="8017424at2"/>
<dbReference type="PIRSF" id="PIRSF037394">
    <property type="entry name" value="ABC_thiamine-permease_YkoE_prd"/>
    <property type="match status" value="1"/>
</dbReference>
<dbReference type="GeneID" id="301192252"/>
<gene>
    <name evidence="2" type="ORF">GCA01S_050_00230</name>
</gene>
<reference evidence="2 3" key="1">
    <citation type="submission" date="2014-04" db="EMBL/GenBank/DDBJ databases">
        <title>Whole genome shotgun sequence of Geobacillus caldoxylosilyticus NBRC 107762.</title>
        <authorList>
            <person name="Hosoyama A."/>
            <person name="Hosoyama Y."/>
            <person name="Katano-Makiyama Y."/>
            <person name="Tsuchikane K."/>
            <person name="Ohji S."/>
            <person name="Ichikawa N."/>
            <person name="Yamazoe A."/>
            <person name="Fujita N."/>
        </authorList>
    </citation>
    <scope>NUCLEOTIDE SEQUENCE [LARGE SCALE GENOMIC DNA]</scope>
    <source>
        <strain evidence="2 3">NBRC 107762</strain>
    </source>
</reference>
<keyword evidence="1" id="KW-1133">Transmembrane helix</keyword>
<evidence type="ECO:0000313" key="3">
    <source>
        <dbReference type="Proteomes" id="UP000023561"/>
    </source>
</evidence>
<feature type="transmembrane region" description="Helical" evidence="1">
    <location>
        <begin position="7"/>
        <end position="27"/>
    </location>
</feature>
<accession>A0A023DHJ8</accession>
<dbReference type="AlphaFoldDB" id="A0A023DHJ8"/>
<dbReference type="RefSeq" id="WP_017435807.1">
    <property type="nucleotide sequence ID" value="NZ_BAWO01000050.1"/>
</dbReference>
<keyword evidence="1" id="KW-0812">Transmembrane</keyword>